<keyword evidence="11" id="KW-1185">Reference proteome</keyword>
<evidence type="ECO:0000259" key="10">
    <source>
        <dbReference type="PROSITE" id="PS51285"/>
    </source>
</evidence>
<evidence type="ECO:0000256" key="6">
    <source>
        <dbReference type="ARBA" id="ARBA00022840"/>
    </source>
</evidence>
<feature type="domain" description="Protein kinase" evidence="9">
    <location>
        <begin position="164"/>
        <end position="443"/>
    </location>
</feature>
<keyword evidence="3" id="KW-0808">Transferase</keyword>
<evidence type="ECO:0000256" key="5">
    <source>
        <dbReference type="ARBA" id="ARBA00022777"/>
    </source>
</evidence>
<dbReference type="SMART" id="SM00133">
    <property type="entry name" value="S_TK_X"/>
    <property type="match status" value="1"/>
</dbReference>
<organism evidence="11 12">
    <name type="scientific">Mesorhabditis belari</name>
    <dbReference type="NCBI Taxonomy" id="2138241"/>
    <lineage>
        <taxon>Eukaryota</taxon>
        <taxon>Metazoa</taxon>
        <taxon>Ecdysozoa</taxon>
        <taxon>Nematoda</taxon>
        <taxon>Chromadorea</taxon>
        <taxon>Rhabditida</taxon>
        <taxon>Rhabditina</taxon>
        <taxon>Rhabditomorpha</taxon>
        <taxon>Rhabditoidea</taxon>
        <taxon>Rhabditidae</taxon>
        <taxon>Mesorhabditinae</taxon>
        <taxon>Mesorhabditis</taxon>
    </lineage>
</organism>
<dbReference type="GO" id="GO:0004674">
    <property type="term" value="F:protein serine/threonine kinase activity"/>
    <property type="evidence" value="ECO:0007669"/>
    <property type="project" value="UniProtKB-KW"/>
</dbReference>
<dbReference type="SUPFAM" id="SSF56112">
    <property type="entry name" value="Protein kinase-like (PK-like)"/>
    <property type="match status" value="1"/>
</dbReference>
<evidence type="ECO:0000256" key="7">
    <source>
        <dbReference type="PROSITE-ProRule" id="PRU10141"/>
    </source>
</evidence>
<dbReference type="PROSITE" id="PS00108">
    <property type="entry name" value="PROTEIN_KINASE_ST"/>
    <property type="match status" value="1"/>
</dbReference>
<comment type="similarity">
    <text evidence="8">Belongs to the protein kinase superfamily.</text>
</comment>
<dbReference type="Proteomes" id="UP000887575">
    <property type="component" value="Unassembled WGS sequence"/>
</dbReference>
<dbReference type="Pfam" id="PF00433">
    <property type="entry name" value="Pkinase_C"/>
    <property type="match status" value="1"/>
</dbReference>
<keyword evidence="4 7" id="KW-0547">Nucleotide-binding</keyword>
<evidence type="ECO:0000256" key="8">
    <source>
        <dbReference type="RuleBase" id="RU000304"/>
    </source>
</evidence>
<dbReference type="AlphaFoldDB" id="A0AAF3ES34"/>
<dbReference type="WBParaSite" id="MBELARI_LOCUS16446">
    <property type="protein sequence ID" value="MBELARI_LOCUS16446"/>
    <property type="gene ID" value="MBELARI_LOCUS16446"/>
</dbReference>
<keyword evidence="1 8" id="KW-0723">Serine/threonine-protein kinase</keyword>
<keyword evidence="6 7" id="KW-0067">ATP-binding</keyword>
<dbReference type="GO" id="GO:0005524">
    <property type="term" value="F:ATP binding"/>
    <property type="evidence" value="ECO:0007669"/>
    <property type="project" value="UniProtKB-UniRule"/>
</dbReference>
<keyword evidence="5" id="KW-0418">Kinase</keyword>
<evidence type="ECO:0000256" key="1">
    <source>
        <dbReference type="ARBA" id="ARBA00022527"/>
    </source>
</evidence>
<dbReference type="Gene3D" id="1.10.510.10">
    <property type="entry name" value="Transferase(Phosphotransferase) domain 1"/>
    <property type="match status" value="2"/>
</dbReference>
<dbReference type="PROSITE" id="PS50011">
    <property type="entry name" value="PROTEIN_KINASE_DOM"/>
    <property type="match status" value="1"/>
</dbReference>
<dbReference type="PROSITE" id="PS00107">
    <property type="entry name" value="PROTEIN_KINASE_ATP"/>
    <property type="match status" value="1"/>
</dbReference>
<name>A0AAF3ES34_9BILA</name>
<dbReference type="InterPro" id="IPR017892">
    <property type="entry name" value="Pkinase_C"/>
</dbReference>
<protein>
    <submittedName>
        <fullName evidence="12">Uncharacterized protein</fullName>
    </submittedName>
</protein>
<keyword evidence="2" id="KW-0597">Phosphoprotein</keyword>
<sequence>MTVAALLYYSSHLQKGFPFLPGDHEARRQKIITAIGKPRAMSRISKLDHLPLDFHAGLTSLQSVEEAAQNGKDSRHDLALIVLFLSQCLDRNDEQISSFYVKEFPKLKKNVEAMFKKIIDFAALSDGDPHLFLTAFPEERRSCPKQADVAPKAVQSPPMTYEDFEILSVLGKGSFSKVVQAEHKETKKLYAIKIIKKEQFIEEADPAWIQTEKSIFAICTNHPFLVGLHYSFQTDSRLFFVIDYVSGGDLQYLVRWMRKIPDNFACFYAAEISVALYFLHTQGIIHRDLKLRNVFLNADGHIKVSDYGLSKKFREEVMFCQEIVEQKLGQHFDLPPNAVAALHRFLCSDPKKRLGCGEDIHEGYRQLQKHQFFKEIDWKLLEKCEMTPPFKPKIKNSRDIRYFNPKYTKQPPRLTMDNPATIAQIDQNDFRGFEFTELEQMES</sequence>
<dbReference type="Gene3D" id="3.30.200.20">
    <property type="entry name" value="Phosphorylase Kinase, domain 1"/>
    <property type="match status" value="1"/>
</dbReference>
<evidence type="ECO:0000256" key="2">
    <source>
        <dbReference type="ARBA" id="ARBA00022553"/>
    </source>
</evidence>
<proteinExistence type="inferred from homology"/>
<reference evidence="12" key="1">
    <citation type="submission" date="2024-02" db="UniProtKB">
        <authorList>
            <consortium name="WormBaseParasite"/>
        </authorList>
    </citation>
    <scope>IDENTIFICATION</scope>
</reference>
<feature type="domain" description="AGC-kinase C-terminal" evidence="10">
    <location>
        <begin position="374"/>
        <end position="443"/>
    </location>
</feature>
<dbReference type="SMART" id="SM00220">
    <property type="entry name" value="S_TKc"/>
    <property type="match status" value="1"/>
</dbReference>
<feature type="binding site" evidence="7">
    <location>
        <position position="197"/>
    </location>
    <ligand>
        <name>ATP</name>
        <dbReference type="ChEBI" id="CHEBI:30616"/>
    </ligand>
</feature>
<dbReference type="PROSITE" id="PS51285">
    <property type="entry name" value="AGC_KINASE_CTER"/>
    <property type="match status" value="1"/>
</dbReference>
<evidence type="ECO:0000313" key="11">
    <source>
        <dbReference type="Proteomes" id="UP000887575"/>
    </source>
</evidence>
<dbReference type="FunFam" id="3.30.200.20:FF:000103">
    <property type="entry name" value="Protein kinase C"/>
    <property type="match status" value="1"/>
</dbReference>
<accession>A0AAF3ES34</accession>
<dbReference type="InterPro" id="IPR008271">
    <property type="entry name" value="Ser/Thr_kinase_AS"/>
</dbReference>
<evidence type="ECO:0000256" key="3">
    <source>
        <dbReference type="ARBA" id="ARBA00022679"/>
    </source>
</evidence>
<evidence type="ECO:0000256" key="4">
    <source>
        <dbReference type="ARBA" id="ARBA00022741"/>
    </source>
</evidence>
<dbReference type="InterPro" id="IPR017441">
    <property type="entry name" value="Protein_kinase_ATP_BS"/>
</dbReference>
<dbReference type="PANTHER" id="PTHR24351">
    <property type="entry name" value="RIBOSOMAL PROTEIN S6 KINASE"/>
    <property type="match status" value="1"/>
</dbReference>
<dbReference type="InterPro" id="IPR000719">
    <property type="entry name" value="Prot_kinase_dom"/>
</dbReference>
<evidence type="ECO:0000259" key="9">
    <source>
        <dbReference type="PROSITE" id="PS50011"/>
    </source>
</evidence>
<evidence type="ECO:0000313" key="12">
    <source>
        <dbReference type="WBParaSite" id="MBELARI_LOCUS16446"/>
    </source>
</evidence>
<dbReference type="InterPro" id="IPR011009">
    <property type="entry name" value="Kinase-like_dom_sf"/>
</dbReference>
<dbReference type="Pfam" id="PF00069">
    <property type="entry name" value="Pkinase"/>
    <property type="match status" value="1"/>
</dbReference>
<dbReference type="InterPro" id="IPR000961">
    <property type="entry name" value="AGC-kinase_C"/>
</dbReference>